<evidence type="ECO:0000256" key="5">
    <source>
        <dbReference type="ARBA" id="ARBA00022989"/>
    </source>
</evidence>
<dbReference type="RefSeq" id="WP_073274869.1">
    <property type="nucleotide sequence ID" value="NZ_FRAC01000009.1"/>
</dbReference>
<evidence type="ECO:0000256" key="7">
    <source>
        <dbReference type="SAM" id="Phobius"/>
    </source>
</evidence>
<evidence type="ECO:0000259" key="8">
    <source>
        <dbReference type="PROSITE" id="PS50928"/>
    </source>
</evidence>
<accession>A0A1M6PV34</accession>
<dbReference type="Gene3D" id="1.10.3720.10">
    <property type="entry name" value="MetI-like"/>
    <property type="match status" value="1"/>
</dbReference>
<gene>
    <name evidence="9" type="ORF">SAMN02745136_01750</name>
</gene>
<comment type="subcellular location">
    <subcellularLocation>
        <location evidence="1">Cell membrane</location>
        <topology evidence="1">Multi-pass membrane protein</topology>
    </subcellularLocation>
</comment>
<evidence type="ECO:0000256" key="2">
    <source>
        <dbReference type="ARBA" id="ARBA00022448"/>
    </source>
</evidence>
<feature type="transmembrane region" description="Helical" evidence="7">
    <location>
        <begin position="262"/>
        <end position="281"/>
    </location>
</feature>
<feature type="transmembrane region" description="Helical" evidence="7">
    <location>
        <begin position="12"/>
        <end position="35"/>
    </location>
</feature>
<sequence>MKIKESKSRKIFMVCNYIFLALFGFISLYPFWYVLIASLNTGRDFAKGGVFFWPRVFTLENFAHAFKDSRIFDSLSISVARTLLGVVLGLFFTALIAYALSVKTLPGKTFFTFFFYFTTIFGGGMIPYYMLLRDMGLTKSFLLYVIPAVYSFFNFLLLRTYFDNIPSELRESAQIDGAGETRILFGIFIPLSKPILATLALFIGVGHWNDWFTGAYYQSRTALYPAATLLQRLLSEATASSTIKVGQETSLTAMTTYTSQSLQMAFVMLLTMPIVVVYPFLQKYYVKGVMIGSVKG</sequence>
<dbReference type="PANTHER" id="PTHR43744:SF9">
    <property type="entry name" value="POLYGALACTURONAN_RHAMNOGALACTURONAN TRANSPORT SYSTEM PERMEASE PROTEIN YTCP"/>
    <property type="match status" value="1"/>
</dbReference>
<evidence type="ECO:0000256" key="3">
    <source>
        <dbReference type="ARBA" id="ARBA00022475"/>
    </source>
</evidence>
<feature type="transmembrane region" description="Helical" evidence="7">
    <location>
        <begin position="110"/>
        <end position="129"/>
    </location>
</feature>
<dbReference type="InterPro" id="IPR035906">
    <property type="entry name" value="MetI-like_sf"/>
</dbReference>
<dbReference type="AlphaFoldDB" id="A0A1M6PV34"/>
<name>A0A1M6PV34_9FIRM</name>
<dbReference type="GO" id="GO:0005886">
    <property type="term" value="C:plasma membrane"/>
    <property type="evidence" value="ECO:0007669"/>
    <property type="project" value="UniProtKB-SubCell"/>
</dbReference>
<keyword evidence="4 7" id="KW-0812">Transmembrane</keyword>
<evidence type="ECO:0000256" key="6">
    <source>
        <dbReference type="ARBA" id="ARBA00023136"/>
    </source>
</evidence>
<evidence type="ECO:0000256" key="4">
    <source>
        <dbReference type="ARBA" id="ARBA00022692"/>
    </source>
</evidence>
<feature type="transmembrane region" description="Helical" evidence="7">
    <location>
        <begin position="183"/>
        <end position="205"/>
    </location>
</feature>
<dbReference type="CDD" id="cd06261">
    <property type="entry name" value="TM_PBP2"/>
    <property type="match status" value="1"/>
</dbReference>
<dbReference type="Proteomes" id="UP000184386">
    <property type="component" value="Unassembled WGS sequence"/>
</dbReference>
<feature type="domain" description="ABC transmembrane type-1" evidence="8">
    <location>
        <begin position="71"/>
        <end position="281"/>
    </location>
</feature>
<dbReference type="EMBL" id="FRAC01000009">
    <property type="protein sequence ID" value="SHK11815.1"/>
    <property type="molecule type" value="Genomic_DNA"/>
</dbReference>
<reference evidence="9 10" key="1">
    <citation type="submission" date="2016-11" db="EMBL/GenBank/DDBJ databases">
        <authorList>
            <person name="Jaros S."/>
            <person name="Januszkiewicz K."/>
            <person name="Wedrychowicz H."/>
        </authorList>
    </citation>
    <scope>NUCLEOTIDE SEQUENCE [LARGE SCALE GENOMIC DNA]</scope>
    <source>
        <strain evidence="9 10">DSM 15929</strain>
    </source>
</reference>
<feature type="transmembrane region" description="Helical" evidence="7">
    <location>
        <begin position="141"/>
        <end position="162"/>
    </location>
</feature>
<evidence type="ECO:0000313" key="10">
    <source>
        <dbReference type="Proteomes" id="UP000184386"/>
    </source>
</evidence>
<keyword evidence="3" id="KW-1003">Cell membrane</keyword>
<keyword evidence="5 7" id="KW-1133">Transmembrane helix</keyword>
<evidence type="ECO:0000313" key="9">
    <source>
        <dbReference type="EMBL" id="SHK11815.1"/>
    </source>
</evidence>
<feature type="transmembrane region" description="Helical" evidence="7">
    <location>
        <begin position="79"/>
        <end position="98"/>
    </location>
</feature>
<dbReference type="PANTHER" id="PTHR43744">
    <property type="entry name" value="ABC TRANSPORTER PERMEASE PROTEIN MG189-RELATED-RELATED"/>
    <property type="match status" value="1"/>
</dbReference>
<dbReference type="InterPro" id="IPR000515">
    <property type="entry name" value="MetI-like"/>
</dbReference>
<organism evidence="9 10">
    <name type="scientific">Anaerocolumna jejuensis DSM 15929</name>
    <dbReference type="NCBI Taxonomy" id="1121322"/>
    <lineage>
        <taxon>Bacteria</taxon>
        <taxon>Bacillati</taxon>
        <taxon>Bacillota</taxon>
        <taxon>Clostridia</taxon>
        <taxon>Lachnospirales</taxon>
        <taxon>Lachnospiraceae</taxon>
        <taxon>Anaerocolumna</taxon>
    </lineage>
</organism>
<proteinExistence type="predicted"/>
<dbReference type="STRING" id="1121322.SAMN02745136_01750"/>
<dbReference type="GO" id="GO:0055085">
    <property type="term" value="P:transmembrane transport"/>
    <property type="evidence" value="ECO:0007669"/>
    <property type="project" value="InterPro"/>
</dbReference>
<keyword evidence="2" id="KW-0813">Transport</keyword>
<keyword evidence="10" id="KW-1185">Reference proteome</keyword>
<dbReference type="SUPFAM" id="SSF161098">
    <property type="entry name" value="MetI-like"/>
    <property type="match status" value="1"/>
</dbReference>
<protein>
    <submittedName>
        <fullName evidence="9">Putative aldouronate transport system permease protein</fullName>
    </submittedName>
</protein>
<evidence type="ECO:0000256" key="1">
    <source>
        <dbReference type="ARBA" id="ARBA00004651"/>
    </source>
</evidence>
<dbReference type="PROSITE" id="PS50928">
    <property type="entry name" value="ABC_TM1"/>
    <property type="match status" value="1"/>
</dbReference>
<keyword evidence="6 7" id="KW-0472">Membrane</keyword>